<dbReference type="FunFam" id="3.30.565.10:FF:000006">
    <property type="entry name" value="Sensor histidine kinase WalK"/>
    <property type="match status" value="1"/>
</dbReference>
<evidence type="ECO:0000256" key="2">
    <source>
        <dbReference type="ARBA" id="ARBA00012438"/>
    </source>
</evidence>
<dbReference type="RefSeq" id="WP_089355454.1">
    <property type="nucleotide sequence ID" value="NZ_FZPD01000001.1"/>
</dbReference>
<dbReference type="SUPFAM" id="SSF47384">
    <property type="entry name" value="Homodimeric domain of signal transducing histidine kinase"/>
    <property type="match status" value="1"/>
</dbReference>
<evidence type="ECO:0000256" key="5">
    <source>
        <dbReference type="ARBA" id="ARBA00022777"/>
    </source>
</evidence>
<evidence type="ECO:0000256" key="4">
    <source>
        <dbReference type="ARBA" id="ARBA00022679"/>
    </source>
</evidence>
<dbReference type="Pfam" id="PF00512">
    <property type="entry name" value="HisKA"/>
    <property type="match status" value="1"/>
</dbReference>
<keyword evidence="6" id="KW-0902">Two-component regulatory system</keyword>
<sequence>MNEGWNKSLKKIIRREMGDEAYIEKKMHPLLDSISDAFDSHDKEYALLNRIMDLSSSELFEANNELRKRNEELDRFVYSTSHDLRAPLTSIMGLLNLMELTDSNKDKEKYLQLMRMSTVQLDLFIQEIVAYTHNKKLGVQSELIDFEDLIEKCISRLSFMNNSDLIRKVVDVKLKFDFYSDRQRLDNLLSNLLSNAIKYCDLSKQDPLVRIVVKSENNHAIIIVEDNGIGIKNESQDRVFEMFYRASAQSKGSGIGLYIVKEIVEKLAGSIKVKSTLGEGTTFEIDLPNQKG</sequence>
<dbReference type="InterPro" id="IPR036890">
    <property type="entry name" value="HATPase_C_sf"/>
</dbReference>
<organism evidence="8 9">
    <name type="scientific">Ekhidna lutea</name>
    <dbReference type="NCBI Taxonomy" id="447679"/>
    <lineage>
        <taxon>Bacteria</taxon>
        <taxon>Pseudomonadati</taxon>
        <taxon>Bacteroidota</taxon>
        <taxon>Cytophagia</taxon>
        <taxon>Cytophagales</taxon>
        <taxon>Reichenbachiellaceae</taxon>
        <taxon>Ekhidna</taxon>
    </lineage>
</organism>
<evidence type="ECO:0000256" key="6">
    <source>
        <dbReference type="ARBA" id="ARBA00023012"/>
    </source>
</evidence>
<gene>
    <name evidence="8" type="ORF">SAMN05421640_0705</name>
</gene>
<evidence type="ECO:0000313" key="8">
    <source>
        <dbReference type="EMBL" id="SNS57089.1"/>
    </source>
</evidence>
<evidence type="ECO:0000259" key="7">
    <source>
        <dbReference type="PROSITE" id="PS50109"/>
    </source>
</evidence>
<dbReference type="EMBL" id="FZPD01000001">
    <property type="protein sequence ID" value="SNS57089.1"/>
    <property type="molecule type" value="Genomic_DNA"/>
</dbReference>
<evidence type="ECO:0000313" key="9">
    <source>
        <dbReference type="Proteomes" id="UP000198393"/>
    </source>
</evidence>
<dbReference type="AlphaFoldDB" id="A0A239FJH4"/>
<comment type="catalytic activity">
    <reaction evidence="1">
        <text>ATP + protein L-histidine = ADP + protein N-phospho-L-histidine.</text>
        <dbReference type="EC" id="2.7.13.3"/>
    </reaction>
</comment>
<dbReference type="PROSITE" id="PS50109">
    <property type="entry name" value="HIS_KIN"/>
    <property type="match status" value="1"/>
</dbReference>
<dbReference type="InterPro" id="IPR003594">
    <property type="entry name" value="HATPase_dom"/>
</dbReference>
<keyword evidence="9" id="KW-1185">Reference proteome</keyword>
<dbReference type="OrthoDB" id="109585at2"/>
<feature type="domain" description="Histidine kinase" evidence="7">
    <location>
        <begin position="79"/>
        <end position="291"/>
    </location>
</feature>
<dbReference type="SMART" id="SM00388">
    <property type="entry name" value="HisKA"/>
    <property type="match status" value="1"/>
</dbReference>
<dbReference type="Gene3D" id="3.30.565.10">
    <property type="entry name" value="Histidine kinase-like ATPase, C-terminal domain"/>
    <property type="match status" value="1"/>
</dbReference>
<protein>
    <recommendedName>
        <fullName evidence="2">histidine kinase</fullName>
        <ecNumber evidence="2">2.7.13.3</ecNumber>
    </recommendedName>
</protein>
<keyword evidence="3" id="KW-0597">Phosphoprotein</keyword>
<proteinExistence type="predicted"/>
<dbReference type="EC" id="2.7.13.3" evidence="2"/>
<dbReference type="PANTHER" id="PTHR43711">
    <property type="entry name" value="TWO-COMPONENT HISTIDINE KINASE"/>
    <property type="match status" value="1"/>
</dbReference>
<name>A0A239FJH4_EKHLU</name>
<dbReference type="CDD" id="cd00082">
    <property type="entry name" value="HisKA"/>
    <property type="match status" value="1"/>
</dbReference>
<dbReference type="Gene3D" id="1.10.287.130">
    <property type="match status" value="1"/>
</dbReference>
<dbReference type="InterPro" id="IPR004358">
    <property type="entry name" value="Sig_transdc_His_kin-like_C"/>
</dbReference>
<reference evidence="8 9" key="1">
    <citation type="submission" date="2017-06" db="EMBL/GenBank/DDBJ databases">
        <authorList>
            <person name="Kim H.J."/>
            <person name="Triplett B.A."/>
        </authorList>
    </citation>
    <scope>NUCLEOTIDE SEQUENCE [LARGE SCALE GENOMIC DNA]</scope>
    <source>
        <strain evidence="8 9">DSM 19307</strain>
    </source>
</reference>
<keyword evidence="5 8" id="KW-0418">Kinase</keyword>
<dbReference type="Pfam" id="PF02518">
    <property type="entry name" value="HATPase_c"/>
    <property type="match status" value="1"/>
</dbReference>
<dbReference type="SUPFAM" id="SSF55874">
    <property type="entry name" value="ATPase domain of HSP90 chaperone/DNA topoisomerase II/histidine kinase"/>
    <property type="match status" value="1"/>
</dbReference>
<dbReference type="InterPro" id="IPR036097">
    <property type="entry name" value="HisK_dim/P_sf"/>
</dbReference>
<dbReference type="PRINTS" id="PR00344">
    <property type="entry name" value="BCTRLSENSOR"/>
</dbReference>
<dbReference type="InterPro" id="IPR003661">
    <property type="entry name" value="HisK_dim/P_dom"/>
</dbReference>
<evidence type="ECO:0000256" key="1">
    <source>
        <dbReference type="ARBA" id="ARBA00000085"/>
    </source>
</evidence>
<dbReference type="Proteomes" id="UP000198393">
    <property type="component" value="Unassembled WGS sequence"/>
</dbReference>
<dbReference type="CDD" id="cd00075">
    <property type="entry name" value="HATPase"/>
    <property type="match status" value="1"/>
</dbReference>
<dbReference type="GO" id="GO:0000155">
    <property type="term" value="F:phosphorelay sensor kinase activity"/>
    <property type="evidence" value="ECO:0007669"/>
    <property type="project" value="InterPro"/>
</dbReference>
<accession>A0A239FJH4</accession>
<dbReference type="PANTHER" id="PTHR43711:SF1">
    <property type="entry name" value="HISTIDINE KINASE 1"/>
    <property type="match status" value="1"/>
</dbReference>
<dbReference type="InterPro" id="IPR005467">
    <property type="entry name" value="His_kinase_dom"/>
</dbReference>
<evidence type="ECO:0000256" key="3">
    <source>
        <dbReference type="ARBA" id="ARBA00022553"/>
    </source>
</evidence>
<keyword evidence="4" id="KW-0808">Transferase</keyword>
<dbReference type="InterPro" id="IPR050736">
    <property type="entry name" value="Sensor_HK_Regulatory"/>
</dbReference>
<dbReference type="SMART" id="SM00387">
    <property type="entry name" value="HATPase_c"/>
    <property type="match status" value="1"/>
</dbReference>